<dbReference type="AlphaFoldDB" id="A0A6F8Y7E5"/>
<dbReference type="InterPro" id="IPR027417">
    <property type="entry name" value="P-loop_NTPase"/>
</dbReference>
<dbReference type="Pfam" id="PF00005">
    <property type="entry name" value="ABC_tran"/>
    <property type="match status" value="1"/>
</dbReference>
<feature type="domain" description="ABC transporter" evidence="5">
    <location>
        <begin position="5"/>
        <end position="236"/>
    </location>
</feature>
<evidence type="ECO:0000256" key="1">
    <source>
        <dbReference type="ARBA" id="ARBA00005417"/>
    </source>
</evidence>
<dbReference type="EMBL" id="AP022870">
    <property type="protein sequence ID" value="BCB82044.1"/>
    <property type="molecule type" value="Genomic_DNA"/>
</dbReference>
<proteinExistence type="inferred from homology"/>
<evidence type="ECO:0000256" key="3">
    <source>
        <dbReference type="ARBA" id="ARBA00022741"/>
    </source>
</evidence>
<dbReference type="Gene3D" id="3.40.50.300">
    <property type="entry name" value="P-loop containing nucleotide triphosphate hydrolases"/>
    <property type="match status" value="1"/>
</dbReference>
<keyword evidence="4 6" id="KW-0067">ATP-binding</keyword>
<dbReference type="Proteomes" id="UP000502508">
    <property type="component" value="Chromosome"/>
</dbReference>
<dbReference type="InterPro" id="IPR003593">
    <property type="entry name" value="AAA+_ATPase"/>
</dbReference>
<evidence type="ECO:0000259" key="5">
    <source>
        <dbReference type="PROSITE" id="PS50893"/>
    </source>
</evidence>
<accession>A0A6F8Y7E5</accession>
<dbReference type="KEGG" id="pfla:Pflav_084540"/>
<dbReference type="InterPro" id="IPR017871">
    <property type="entry name" value="ABC_transporter-like_CS"/>
</dbReference>
<name>A0A6F8Y7E5_9ACTN</name>
<reference evidence="6 7" key="1">
    <citation type="submission" date="2020-03" db="EMBL/GenBank/DDBJ databases">
        <title>Whole genome shotgun sequence of Phytohabitans flavus NBRC 107702.</title>
        <authorList>
            <person name="Komaki H."/>
            <person name="Tamura T."/>
        </authorList>
    </citation>
    <scope>NUCLEOTIDE SEQUENCE [LARGE SCALE GENOMIC DNA]</scope>
    <source>
        <strain evidence="6 7">NBRC 107702</strain>
    </source>
</reference>
<evidence type="ECO:0000256" key="2">
    <source>
        <dbReference type="ARBA" id="ARBA00022448"/>
    </source>
</evidence>
<dbReference type="PANTHER" id="PTHR43335:SF4">
    <property type="entry name" value="ABC TRANSPORTER, ATP-BINDING PROTEIN"/>
    <property type="match status" value="1"/>
</dbReference>
<evidence type="ECO:0000313" key="7">
    <source>
        <dbReference type="Proteomes" id="UP000502508"/>
    </source>
</evidence>
<organism evidence="6 7">
    <name type="scientific">Phytohabitans flavus</name>
    <dbReference type="NCBI Taxonomy" id="1076124"/>
    <lineage>
        <taxon>Bacteria</taxon>
        <taxon>Bacillati</taxon>
        <taxon>Actinomycetota</taxon>
        <taxon>Actinomycetes</taxon>
        <taxon>Micromonosporales</taxon>
        <taxon>Micromonosporaceae</taxon>
    </lineage>
</organism>
<keyword evidence="2" id="KW-0813">Transport</keyword>
<reference evidence="6 7" key="2">
    <citation type="submission" date="2020-03" db="EMBL/GenBank/DDBJ databases">
        <authorList>
            <person name="Ichikawa N."/>
            <person name="Kimura A."/>
            <person name="Kitahashi Y."/>
            <person name="Uohara A."/>
        </authorList>
    </citation>
    <scope>NUCLEOTIDE SEQUENCE [LARGE SCALE GENOMIC DNA]</scope>
    <source>
        <strain evidence="6 7">NBRC 107702</strain>
    </source>
</reference>
<evidence type="ECO:0000313" key="6">
    <source>
        <dbReference type="EMBL" id="BCB82044.1"/>
    </source>
</evidence>
<dbReference type="GO" id="GO:0016887">
    <property type="term" value="F:ATP hydrolysis activity"/>
    <property type="evidence" value="ECO:0007669"/>
    <property type="project" value="InterPro"/>
</dbReference>
<dbReference type="GO" id="GO:0005524">
    <property type="term" value="F:ATP binding"/>
    <property type="evidence" value="ECO:0007669"/>
    <property type="project" value="UniProtKB-KW"/>
</dbReference>
<comment type="similarity">
    <text evidence="1">Belongs to the ABC transporter superfamily.</text>
</comment>
<keyword evidence="3" id="KW-0547">Nucleotide-binding</keyword>
<keyword evidence="7" id="KW-1185">Reference proteome</keyword>
<protein>
    <submittedName>
        <fullName evidence="6">ABC transporter ATP-binding protein</fullName>
    </submittedName>
</protein>
<dbReference type="PANTHER" id="PTHR43335">
    <property type="entry name" value="ABC TRANSPORTER, ATP-BINDING PROTEIN"/>
    <property type="match status" value="1"/>
</dbReference>
<dbReference type="RefSeq" id="WP_173041706.1">
    <property type="nucleotide sequence ID" value="NZ_AP022870.1"/>
</dbReference>
<dbReference type="SUPFAM" id="SSF52540">
    <property type="entry name" value="P-loop containing nucleoside triphosphate hydrolases"/>
    <property type="match status" value="1"/>
</dbReference>
<sequence>MTAVIHIEGLRKTFRTMRGGARVALNGFDMTVEAGQIHGFLGPNGSGKTTTLRTLLGLVRADDGRMSILGHPAPDALPAVAPRLGAIVESPQFFGNFTGRRTLRLLARAGGVPAERVEAVLTQVGLRDRGNERVKAYSLGMKQRLAVASALLKQPELLILDEPANGLDPAGIREMRDLMRELSTAGITVLVSSHILAEIELICDHVTIISRGQRVATGPVAAVLSGFDKGEYRVRVADLDRAAGVLTTAGLPVTRKEDHLVVADVGDAAWIAEQLGQRGMWVSELTPLTPDLESVFLQLTNSAPEPVPTRQVDEAIQPGTIDLGVQP</sequence>
<gene>
    <name evidence="6" type="ORF">Pflav_084540</name>
</gene>
<dbReference type="PROSITE" id="PS50893">
    <property type="entry name" value="ABC_TRANSPORTER_2"/>
    <property type="match status" value="1"/>
</dbReference>
<dbReference type="PROSITE" id="PS00211">
    <property type="entry name" value="ABC_TRANSPORTER_1"/>
    <property type="match status" value="1"/>
</dbReference>
<dbReference type="InterPro" id="IPR003439">
    <property type="entry name" value="ABC_transporter-like_ATP-bd"/>
</dbReference>
<dbReference type="SMART" id="SM00382">
    <property type="entry name" value="AAA"/>
    <property type="match status" value="1"/>
</dbReference>
<evidence type="ECO:0000256" key="4">
    <source>
        <dbReference type="ARBA" id="ARBA00022840"/>
    </source>
</evidence>